<proteinExistence type="predicted"/>
<evidence type="ECO:0000256" key="1">
    <source>
        <dbReference type="SAM" id="Phobius"/>
    </source>
</evidence>
<organism evidence="3">
    <name type="scientific">Micromonospora sp. CCTCC AA 2012012</name>
    <dbReference type="NCBI Taxonomy" id="3111921"/>
    <lineage>
        <taxon>Bacteria</taxon>
        <taxon>Bacillati</taxon>
        <taxon>Actinomycetota</taxon>
        <taxon>Actinomycetes</taxon>
        <taxon>Micromonosporales</taxon>
        <taxon>Micromonosporaceae</taxon>
        <taxon>Micromonospora</taxon>
    </lineage>
</organism>
<evidence type="ECO:0008006" key="4">
    <source>
        <dbReference type="Google" id="ProtNLM"/>
    </source>
</evidence>
<reference evidence="2" key="1">
    <citation type="submission" date="2024-01" db="EMBL/GenBank/DDBJ databases">
        <title>The genome sequence of Micromonospora mangrovi CCTCC AA 2012012.</title>
        <authorList>
            <person name="Gao J."/>
        </authorList>
    </citation>
    <scope>NUCLEOTIDE SEQUENCE</scope>
    <source>
        <strain evidence="2">CCTCC AA 2012012</strain>
    </source>
</reference>
<evidence type="ECO:0000313" key="3">
    <source>
        <dbReference type="EMBL" id="XCH76620.1"/>
    </source>
</evidence>
<gene>
    <name evidence="3" type="ORF">ABUL08_11155</name>
    <name evidence="2" type="ORF">VK199_11105</name>
</gene>
<dbReference type="RefSeq" id="WP_350937161.1">
    <property type="nucleotide sequence ID" value="NZ_CP157762.1"/>
</dbReference>
<keyword evidence="1" id="KW-1133">Transmembrane helix</keyword>
<dbReference type="EMBL" id="CP157762">
    <property type="protein sequence ID" value="XBP95916.1"/>
    <property type="molecule type" value="Genomic_DNA"/>
</dbReference>
<dbReference type="Gene3D" id="1.10.150.20">
    <property type="entry name" value="5' to 3' exonuclease, C-terminal subdomain"/>
    <property type="match status" value="1"/>
</dbReference>
<protein>
    <recommendedName>
        <fullName evidence="4">Helix-hairpin-helix domain-containing protein</fullName>
    </recommendedName>
</protein>
<dbReference type="AlphaFoldDB" id="A0AAU8HJN8"/>
<accession>A0AAU8HJN8</accession>
<evidence type="ECO:0000313" key="2">
    <source>
        <dbReference type="EMBL" id="XBP95916.1"/>
    </source>
</evidence>
<keyword evidence="1" id="KW-0812">Transmembrane</keyword>
<dbReference type="EMBL" id="CP159342">
    <property type="protein sequence ID" value="XCH76620.1"/>
    <property type="molecule type" value="Genomic_DNA"/>
</dbReference>
<name>A0AAU8HJN8_9ACTN</name>
<reference evidence="3" key="2">
    <citation type="submission" date="2024-06" db="EMBL/GenBank/DDBJ databases">
        <title>Micromonospora mangrovi CCTCC AA 2012012 genome sequences.</title>
        <authorList>
            <person name="Gao J."/>
        </authorList>
    </citation>
    <scope>NUCLEOTIDE SEQUENCE</scope>
    <source>
        <strain evidence="3">CCTCC AA 2012012</strain>
    </source>
</reference>
<sequence length="325" mass="32729">MPSTFGQWLIVILALLVGLLGGWLLASRRPAARPEPIVEGDPVAGVEDLPTPATAVVDQAHPVAVVDETPAPAAVTDESTPVGYDAPPAAATLAANATPLPTADEPAAAEPVHAAEPVAAEPVHAEEPVAAEPVHVDQPVAAEPVHAAEPAAAEPVHVEEPAAPVHVEEPVAAEPVHAAEPAAAEPLHVEEPVVAAASEVEETGTPAVVPAPRAAVEDTLTPVAPEPTAPAAPNGAVTVNGSEAADDFRRIQGIGPKLAAALQAAGIRTYRQLGDLDEGALRETVRAAGLRAAASLATWPQQARVLAGARAEADQILPAGVSEDA</sequence>
<feature type="transmembrane region" description="Helical" evidence="1">
    <location>
        <begin position="6"/>
        <end position="26"/>
    </location>
</feature>
<keyword evidence="1" id="KW-0472">Membrane</keyword>